<feature type="domain" description="Carboxylesterase type B" evidence="4">
    <location>
        <begin position="389"/>
        <end position="512"/>
    </location>
</feature>
<comment type="similarity">
    <text evidence="1 3">Belongs to the type-B carboxylesterase/lipase family.</text>
</comment>
<dbReference type="GO" id="GO:0016787">
    <property type="term" value="F:hydrolase activity"/>
    <property type="evidence" value="ECO:0007669"/>
    <property type="project" value="UniProtKB-KW"/>
</dbReference>
<reference evidence="5 6" key="1">
    <citation type="submission" date="2019-02" db="EMBL/GenBank/DDBJ databases">
        <title>Prokaryotic population dynamics and viral predation in marine succession experiment using metagenomics: the confinement effect.</title>
        <authorList>
            <person name="Haro-Moreno J.M."/>
            <person name="Rodriguez-Valera F."/>
            <person name="Lopez-Perez M."/>
        </authorList>
    </citation>
    <scope>NUCLEOTIDE SEQUENCE [LARGE SCALE GENOMIC DNA]</scope>
    <source>
        <strain evidence="5">MED-G159</strain>
    </source>
</reference>
<comment type="caution">
    <text evidence="5">The sequence shown here is derived from an EMBL/GenBank/DDBJ whole genome shotgun (WGS) entry which is preliminary data.</text>
</comment>
<keyword evidence="2 3" id="KW-0378">Hydrolase</keyword>
<sequence length="585" mass="67534">MTIVLRVFLICLILTSCSNTILEIEDRDYKIVEAPQLSVIGEEQEDYFLFKGIPYAEPPVGNLRWKAPIPFSSNETFDSLEFKDECVQPKVQSSFIDRRTISGNEDCLYLNVYVPKNNIDFEKNNLPVMFWIHGGSNIWGSGSSYDFSNLAKQKDVIVVTINYRLGVFGWFSSDFIRESSSGLDQTSNFGHLDIIEALKWTNRNIKSFGGDPDNITIFGESAGGHNVLTLIASPLAKNLFQKAISQSGYVATHSVEFATKNSELSSEKIFEDDIKYLTDSQEIVSFLRNLSSEEVYNKYISTAEKHPYPITPISVRDDIVIPTEGLYKSLENIDPELVVIAGTNRDEMNYWYIRSGYFFDTTLELRRSLIRSEENFKSWNKYRSNIWRYRGAEEPLRRMSKSNDNLYSYRFDWDEERNGPLGNYQLFLGAAHGIEIPFVAQTFNMEQIPWYVKPIIFPESSEAGRMALSEQMMTFWSNIAKYGDPNMFGEYKNWEKFTPDNQSYLRLDNPNDNLIEMINDPVDPIELVNKLKSDSTLEIKERCLLGWIAVRQFSEFEDPNPPFNFCADFSEEELSLFRREVEGQE</sequence>
<dbReference type="Pfam" id="PF00135">
    <property type="entry name" value="COesterase"/>
    <property type="match status" value="2"/>
</dbReference>
<evidence type="ECO:0000313" key="5">
    <source>
        <dbReference type="EMBL" id="RZO26260.1"/>
    </source>
</evidence>
<organism evidence="5 6">
    <name type="scientific">SAR86 cluster bacterium</name>
    <dbReference type="NCBI Taxonomy" id="2030880"/>
    <lineage>
        <taxon>Bacteria</taxon>
        <taxon>Pseudomonadati</taxon>
        <taxon>Pseudomonadota</taxon>
        <taxon>Gammaproteobacteria</taxon>
        <taxon>SAR86 cluster</taxon>
    </lineage>
</organism>
<accession>A0A520MYE7</accession>
<dbReference type="PROSITE" id="PS00122">
    <property type="entry name" value="CARBOXYLESTERASE_B_1"/>
    <property type="match status" value="1"/>
</dbReference>
<dbReference type="InterPro" id="IPR019819">
    <property type="entry name" value="Carboxylesterase_B_CS"/>
</dbReference>
<dbReference type="Gene3D" id="3.40.50.1820">
    <property type="entry name" value="alpha/beta hydrolase"/>
    <property type="match status" value="1"/>
</dbReference>
<dbReference type="InterPro" id="IPR050309">
    <property type="entry name" value="Type-B_Carboxylest/Lipase"/>
</dbReference>
<feature type="domain" description="Carboxylesterase type B" evidence="4">
    <location>
        <begin position="35"/>
        <end position="353"/>
    </location>
</feature>
<name>A0A520MYE7_9GAMM</name>
<evidence type="ECO:0000256" key="2">
    <source>
        <dbReference type="ARBA" id="ARBA00022801"/>
    </source>
</evidence>
<dbReference type="PROSITE" id="PS51257">
    <property type="entry name" value="PROKAR_LIPOPROTEIN"/>
    <property type="match status" value="1"/>
</dbReference>
<proteinExistence type="inferred from homology"/>
<protein>
    <recommendedName>
        <fullName evidence="3">Carboxylic ester hydrolase</fullName>
        <ecNumber evidence="3">3.1.1.-</ecNumber>
    </recommendedName>
</protein>
<gene>
    <name evidence="5" type="ORF">EVA92_03080</name>
</gene>
<evidence type="ECO:0000256" key="1">
    <source>
        <dbReference type="ARBA" id="ARBA00005964"/>
    </source>
</evidence>
<dbReference type="SUPFAM" id="SSF53474">
    <property type="entry name" value="alpha/beta-Hydrolases"/>
    <property type="match status" value="1"/>
</dbReference>
<dbReference type="Proteomes" id="UP000315825">
    <property type="component" value="Unassembled WGS sequence"/>
</dbReference>
<dbReference type="InterPro" id="IPR002018">
    <property type="entry name" value="CarbesteraseB"/>
</dbReference>
<dbReference type="EMBL" id="SHBE01000005">
    <property type="protein sequence ID" value="RZO26260.1"/>
    <property type="molecule type" value="Genomic_DNA"/>
</dbReference>
<evidence type="ECO:0000313" key="6">
    <source>
        <dbReference type="Proteomes" id="UP000315825"/>
    </source>
</evidence>
<dbReference type="AlphaFoldDB" id="A0A520MYE7"/>
<evidence type="ECO:0000259" key="4">
    <source>
        <dbReference type="Pfam" id="PF00135"/>
    </source>
</evidence>
<dbReference type="PROSITE" id="PS00941">
    <property type="entry name" value="CARBOXYLESTERASE_B_2"/>
    <property type="match status" value="1"/>
</dbReference>
<evidence type="ECO:0000256" key="3">
    <source>
        <dbReference type="RuleBase" id="RU361235"/>
    </source>
</evidence>
<dbReference type="EC" id="3.1.1.-" evidence="3"/>
<dbReference type="InterPro" id="IPR019826">
    <property type="entry name" value="Carboxylesterase_B_AS"/>
</dbReference>
<dbReference type="InterPro" id="IPR029058">
    <property type="entry name" value="AB_hydrolase_fold"/>
</dbReference>
<dbReference type="PANTHER" id="PTHR11559">
    <property type="entry name" value="CARBOXYLESTERASE"/>
    <property type="match status" value="1"/>
</dbReference>